<feature type="domain" description="SWIM-type" evidence="2">
    <location>
        <begin position="85"/>
        <end position="117"/>
    </location>
</feature>
<evidence type="ECO:0000256" key="1">
    <source>
        <dbReference type="PROSITE-ProRule" id="PRU00325"/>
    </source>
</evidence>
<dbReference type="Pfam" id="PF12224">
    <property type="entry name" value="Amidoligase_2"/>
    <property type="match status" value="1"/>
</dbReference>
<geneLocation type="plasmid" evidence="3">
    <name>unknown</name>
</geneLocation>
<organism evidence="3">
    <name type="scientific">Clostridium perfringens D</name>
    <dbReference type="NCBI Taxonomy" id="107819"/>
    <lineage>
        <taxon>Bacteria</taxon>
        <taxon>Bacillati</taxon>
        <taxon>Bacillota</taxon>
        <taxon>Clostridia</taxon>
        <taxon>Eubacteriales</taxon>
        <taxon>Clostridiaceae</taxon>
        <taxon>Clostridium</taxon>
    </lineage>
</organism>
<sequence>MKEVIFMPKRRINTIANTTEGLIGGSGSNLSEGIIEDLVNAVNGRLDNIVTVQGLSRTRNRIEDINIVSLGNNRYEVSSTEGGTYIVDMNENSCECGQYVYRNECCRHLIAVREALGEVAEVDTINNVEATRRARDIRDEINRNIRGEEQDDNHFYTDNEVDFYNDFAEINDDSIEYEYENVLNGNNSTFGVELEFVGGDANAIARELYELGIVSSPRRLGYHSRTEPGKWKLERDGSVSDGDAGGEIVSPILKDTPETWEQIKVICDVAKRHGARVDQRCGGHVHINMEKLDTARQRWRRFFKTIEVYEDCIYRAAGGDLGRVRSNARHYATPFSPRADESKYIRFNMDNNEDVKRMAAEISEGNRYYGINLTNIARDRAPTVEFRHFNGSLNEKQIQANIKMAAGIINAAEKARFRDTEDEIFKKRENILKNTSRLGGTQTKKKMMEFLDIAFPRKNDKKAILNVFKKTDLSNFTSDDFLYDLIILSLLGNNNK</sequence>
<dbReference type="AlphaFoldDB" id="B5AIG0"/>
<dbReference type="InterPro" id="IPR022025">
    <property type="entry name" value="Amidoligase_2"/>
</dbReference>
<evidence type="ECO:0000313" key="3">
    <source>
        <dbReference type="EMBL" id="ACF74787.1"/>
    </source>
</evidence>
<dbReference type="Pfam" id="PF04434">
    <property type="entry name" value="SWIM"/>
    <property type="match status" value="1"/>
</dbReference>
<name>B5AIG0_CLOPF</name>
<evidence type="ECO:0000259" key="2">
    <source>
        <dbReference type="PROSITE" id="PS50966"/>
    </source>
</evidence>
<dbReference type="InterPro" id="IPR007527">
    <property type="entry name" value="Znf_SWIM"/>
</dbReference>
<protein>
    <submittedName>
        <fullName evidence="3">Swim zinc finger domain protein</fullName>
    </submittedName>
</protein>
<accession>B5AIG0</accession>
<dbReference type="PANTHER" id="PTHR36847:SF1">
    <property type="entry name" value="AMIDOLIGASE ENZYME"/>
    <property type="match status" value="1"/>
</dbReference>
<dbReference type="PROSITE" id="PS50966">
    <property type="entry name" value="ZF_SWIM"/>
    <property type="match status" value="1"/>
</dbReference>
<proteinExistence type="predicted"/>
<dbReference type="PANTHER" id="PTHR36847">
    <property type="entry name" value="AMIDOLIGASE ENZYME"/>
    <property type="match status" value="1"/>
</dbReference>
<dbReference type="GO" id="GO:0008270">
    <property type="term" value="F:zinc ion binding"/>
    <property type="evidence" value="ECO:0007669"/>
    <property type="project" value="UniProtKB-KW"/>
</dbReference>
<keyword evidence="1" id="KW-0479">Metal-binding</keyword>
<keyword evidence="1" id="KW-0862">Zinc</keyword>
<keyword evidence="3" id="KW-0614">Plasmid</keyword>
<dbReference type="EMBL" id="EU852100">
    <property type="protein sequence ID" value="ACF74787.1"/>
    <property type="molecule type" value="Genomic_DNA"/>
</dbReference>
<reference evidence="3" key="1">
    <citation type="journal article" date="2008" name="J. Bacteriol.">
        <title>Sequencing and diversity analyses reveal extensive similarities between some epsilon-toxin-encoding plasmids and the pCPF5603 Clostridium perfringens enterotoxin plasmid.</title>
        <authorList>
            <person name="Miyamoto K."/>
            <person name="Li J."/>
            <person name="Sayeed S."/>
            <person name="Akimoto S."/>
            <person name="McClane B.A."/>
        </authorList>
    </citation>
    <scope>NUCLEOTIDE SEQUENCE</scope>
    <source>
        <strain evidence="3">CN1675</strain>
        <plasmid evidence="3">unknown</plasmid>
    </source>
</reference>
<keyword evidence="1" id="KW-0863">Zinc-finger</keyword>